<feature type="chain" id="PRO_5036412330" evidence="1">
    <location>
        <begin position="18"/>
        <end position="178"/>
    </location>
</feature>
<keyword evidence="4" id="KW-1185">Reference proteome</keyword>
<dbReference type="EMBL" id="CAJNOI010003533">
    <property type="protein sequence ID" value="CAF1521590.1"/>
    <property type="molecule type" value="Genomic_DNA"/>
</dbReference>
<accession>A0A815UMU2</accession>
<feature type="signal peptide" evidence="1">
    <location>
        <begin position="1"/>
        <end position="17"/>
    </location>
</feature>
<evidence type="ECO:0000313" key="4">
    <source>
        <dbReference type="Proteomes" id="UP000663832"/>
    </source>
</evidence>
<comment type="caution">
    <text evidence="2">The sequence shown here is derived from an EMBL/GenBank/DDBJ whole genome shotgun (WGS) entry which is preliminary data.</text>
</comment>
<keyword evidence="1" id="KW-0732">Signal</keyword>
<organism evidence="2 5">
    <name type="scientific">Adineta steineri</name>
    <dbReference type="NCBI Taxonomy" id="433720"/>
    <lineage>
        <taxon>Eukaryota</taxon>
        <taxon>Metazoa</taxon>
        <taxon>Spiralia</taxon>
        <taxon>Gnathifera</taxon>
        <taxon>Rotifera</taxon>
        <taxon>Eurotatoria</taxon>
        <taxon>Bdelloidea</taxon>
        <taxon>Adinetida</taxon>
        <taxon>Adinetidae</taxon>
        <taxon>Adineta</taxon>
    </lineage>
</organism>
<evidence type="ECO:0000313" key="2">
    <source>
        <dbReference type="EMBL" id="CAF1521590.1"/>
    </source>
</evidence>
<dbReference type="AlphaFoldDB" id="A0A815UMU2"/>
<name>A0A815UMU2_9BILA</name>
<protein>
    <submittedName>
        <fullName evidence="2">Uncharacterized protein</fullName>
    </submittedName>
</protein>
<reference evidence="2" key="1">
    <citation type="submission" date="2021-02" db="EMBL/GenBank/DDBJ databases">
        <authorList>
            <person name="Nowell W R."/>
        </authorList>
    </citation>
    <scope>NUCLEOTIDE SEQUENCE</scope>
</reference>
<dbReference type="EMBL" id="CAJNOM010003894">
    <property type="protein sequence ID" value="CAF1650456.1"/>
    <property type="molecule type" value="Genomic_DNA"/>
</dbReference>
<sequence length="178" mass="20716">MIEIVILFFTVIAVIQGSYSCAQTNGIFKNDDDFRSYYVCTNYCDRIEYCTETTEYYSSLERTCKTDGFLWIPAYSLTGVQEVTPTVQYRHFQQSNYDLYWSSETKNHQFTFTGRYINETQVVGTEIILSLKNKCILVRDVQLTVKGTKSFCTTNIENRYSMKCELPPNYAFSGCINY</sequence>
<evidence type="ECO:0000313" key="5">
    <source>
        <dbReference type="Proteomes" id="UP000663877"/>
    </source>
</evidence>
<evidence type="ECO:0000313" key="3">
    <source>
        <dbReference type="EMBL" id="CAF1650456.1"/>
    </source>
</evidence>
<proteinExistence type="predicted"/>
<evidence type="ECO:0000256" key="1">
    <source>
        <dbReference type="SAM" id="SignalP"/>
    </source>
</evidence>
<dbReference type="Proteomes" id="UP000663877">
    <property type="component" value="Unassembled WGS sequence"/>
</dbReference>
<dbReference type="Proteomes" id="UP000663832">
    <property type="component" value="Unassembled WGS sequence"/>
</dbReference>
<dbReference type="OrthoDB" id="9971049at2759"/>
<gene>
    <name evidence="2" type="ORF">BJG266_LOCUS44316</name>
    <name evidence="3" type="ORF">QVE165_LOCUS61276</name>
</gene>